<dbReference type="STRING" id="1317117.ATO7_08107"/>
<protein>
    <submittedName>
        <fullName evidence="1">Aminomethyl transferase</fullName>
    </submittedName>
</protein>
<gene>
    <name evidence="1" type="ORF">ATO7_08107</name>
</gene>
<evidence type="ECO:0000313" key="2">
    <source>
        <dbReference type="Proteomes" id="UP000192342"/>
    </source>
</evidence>
<accession>A0A1Y1SDA8</accession>
<dbReference type="PANTHER" id="PTHR22602">
    <property type="entry name" value="TRANSFERASE CAF17, MITOCHONDRIAL-RELATED"/>
    <property type="match status" value="1"/>
</dbReference>
<name>A0A1Y1SDA8_9GAMM</name>
<dbReference type="GO" id="GO:0016226">
    <property type="term" value="P:iron-sulfur cluster assembly"/>
    <property type="evidence" value="ECO:0007669"/>
    <property type="project" value="TreeGrafter"/>
</dbReference>
<reference evidence="1 2" key="1">
    <citation type="submission" date="2013-04" db="EMBL/GenBank/DDBJ databases">
        <title>Oceanococcus atlanticus 22II-S10r2 Genome Sequencing.</title>
        <authorList>
            <person name="Lai Q."/>
            <person name="Li G."/>
            <person name="Shao Z."/>
        </authorList>
    </citation>
    <scope>NUCLEOTIDE SEQUENCE [LARGE SCALE GENOMIC DNA]</scope>
    <source>
        <strain evidence="1 2">22II-S10r2</strain>
    </source>
</reference>
<dbReference type="InterPro" id="IPR017703">
    <property type="entry name" value="YgfZ/GCV_T_CS"/>
</dbReference>
<dbReference type="AlphaFoldDB" id="A0A1Y1SDA8"/>
<dbReference type="InterPro" id="IPR045179">
    <property type="entry name" value="YgfZ/GcvT"/>
</dbReference>
<dbReference type="Proteomes" id="UP000192342">
    <property type="component" value="Unassembled WGS sequence"/>
</dbReference>
<dbReference type="Gene3D" id="2.40.30.160">
    <property type="match status" value="1"/>
</dbReference>
<dbReference type="Gene3D" id="3.30.70.1400">
    <property type="entry name" value="Aminomethyltransferase beta-barrel domains"/>
    <property type="match status" value="1"/>
</dbReference>
<proteinExistence type="predicted"/>
<keyword evidence="1" id="KW-0808">Transferase</keyword>
<dbReference type="PANTHER" id="PTHR22602:SF0">
    <property type="entry name" value="TRANSFERASE CAF17, MITOCHONDRIAL-RELATED"/>
    <property type="match status" value="1"/>
</dbReference>
<dbReference type="GO" id="GO:0016740">
    <property type="term" value="F:transferase activity"/>
    <property type="evidence" value="ECO:0007669"/>
    <property type="project" value="UniProtKB-KW"/>
</dbReference>
<keyword evidence="2" id="KW-1185">Reference proteome</keyword>
<sequence>MSPDLDIESLHKQLTASIATSAPLPYVRISFADSDAQEFLQGQLTLDLRQLDHSSHRVTAWCNAKGRVWAVLRIWRSDDGFEVLVPANQAEAFIKRMRMFVLRAQVSITPHTDVVQAHIGHGDRPDGALTTTSKTIVLHHGNDHRLIISAQPEAHDDNAQTRYQALRILNAEPHIDAQTQEKFLPQSLGLSELGGLHFNKGCYVGQEIVARVHYRGKAPQRLNFALNPSDETLQDKAVLRDIHTADTRLVQWVENIKN</sequence>
<dbReference type="EMBL" id="AQQV01000002">
    <property type="protein sequence ID" value="ORE86987.1"/>
    <property type="molecule type" value="Genomic_DNA"/>
</dbReference>
<comment type="caution">
    <text evidence="1">The sequence shown here is derived from an EMBL/GenBank/DDBJ whole genome shotgun (WGS) entry which is preliminary data.</text>
</comment>
<dbReference type="SUPFAM" id="SSF103025">
    <property type="entry name" value="Folate-binding domain"/>
    <property type="match status" value="1"/>
</dbReference>
<evidence type="ECO:0000313" key="1">
    <source>
        <dbReference type="EMBL" id="ORE86987.1"/>
    </source>
</evidence>
<dbReference type="NCBIfam" id="TIGR03317">
    <property type="entry name" value="ygfZ_signature"/>
    <property type="match status" value="1"/>
</dbReference>
<organism evidence="1 2">
    <name type="scientific">Oceanococcus atlanticus</name>
    <dbReference type="NCBI Taxonomy" id="1317117"/>
    <lineage>
        <taxon>Bacteria</taxon>
        <taxon>Pseudomonadati</taxon>
        <taxon>Pseudomonadota</taxon>
        <taxon>Gammaproteobacteria</taxon>
        <taxon>Chromatiales</taxon>
        <taxon>Oceanococcaceae</taxon>
        <taxon>Oceanococcus</taxon>
    </lineage>
</organism>
<dbReference type="RefSeq" id="WP_206044847.1">
    <property type="nucleotide sequence ID" value="NZ_AQQV01000002.1"/>
</dbReference>